<keyword evidence="4" id="KW-0808">Transferase</keyword>
<evidence type="ECO:0000313" key="18">
    <source>
        <dbReference type="EMBL" id="CAG5112586.1"/>
    </source>
</evidence>
<dbReference type="InterPro" id="IPR039318">
    <property type="entry name" value="POMK"/>
</dbReference>
<comment type="catalytic activity">
    <reaction evidence="14">
        <text>3-O-[beta-D-GalNAc-(1-&gt;3)-beta-D-GlcNAc-(1-&gt;4)-alpha-D-Man]-L-Thr-[protein] + ATP = 3-O-[beta-D-GalNAc-(1-&gt;3)-beta-D-GlcNAc-(1-&gt;4)-(O-6-P-alpha-D-Man)]-Thr-[protein] + ADP + H(+)</text>
        <dbReference type="Rhea" id="RHEA:52616"/>
        <dbReference type="Rhea" id="RHEA-COMP:13308"/>
        <dbReference type="Rhea" id="RHEA-COMP:13309"/>
        <dbReference type="ChEBI" id="CHEBI:15378"/>
        <dbReference type="ChEBI" id="CHEBI:30616"/>
        <dbReference type="ChEBI" id="CHEBI:136709"/>
        <dbReference type="ChEBI" id="CHEBI:136710"/>
        <dbReference type="ChEBI" id="CHEBI:456216"/>
        <dbReference type="EC" id="2.7.1.183"/>
    </reaction>
</comment>
<protein>
    <recommendedName>
        <fullName evidence="3">Protein O-mannose kinase</fullName>
        <ecNumber evidence="2">2.7.1.183</ecNumber>
    </recommendedName>
    <alternativeName>
        <fullName evidence="16">Protein kinase-like protein SgK196</fullName>
    </alternativeName>
    <alternativeName>
        <fullName evidence="15">Sugen kinase 196</fullName>
    </alternativeName>
</protein>
<evidence type="ECO:0000256" key="7">
    <source>
        <dbReference type="ARBA" id="ARBA00022777"/>
    </source>
</evidence>
<dbReference type="InterPro" id="IPR011009">
    <property type="entry name" value="Kinase-like_dom_sf"/>
</dbReference>
<dbReference type="PANTHER" id="PTHR22618">
    <property type="entry name" value="PROTEIN O-MANNOSE KINASE"/>
    <property type="match status" value="1"/>
</dbReference>
<evidence type="ECO:0000256" key="6">
    <source>
        <dbReference type="ARBA" id="ARBA00022741"/>
    </source>
</evidence>
<dbReference type="Gene3D" id="1.10.510.10">
    <property type="entry name" value="Transferase(Phosphotransferase) domain 1"/>
    <property type="match status" value="1"/>
</dbReference>
<evidence type="ECO:0000256" key="14">
    <source>
        <dbReference type="ARBA" id="ARBA00029343"/>
    </source>
</evidence>
<dbReference type="SMART" id="SM00220">
    <property type="entry name" value="S_TKc"/>
    <property type="match status" value="1"/>
</dbReference>
<dbReference type="EMBL" id="OU015567">
    <property type="protein sequence ID" value="CAG5112586.1"/>
    <property type="molecule type" value="Genomic_DNA"/>
</dbReference>
<keyword evidence="7" id="KW-0418">Kinase</keyword>
<keyword evidence="8" id="KW-0256">Endoplasmic reticulum</keyword>
<keyword evidence="5" id="KW-0812">Transmembrane</keyword>
<keyword evidence="19" id="KW-1185">Reference proteome</keyword>
<evidence type="ECO:0000256" key="9">
    <source>
        <dbReference type="ARBA" id="ARBA00022840"/>
    </source>
</evidence>
<feature type="domain" description="Protein kinase" evidence="17">
    <location>
        <begin position="123"/>
        <end position="390"/>
    </location>
</feature>
<evidence type="ECO:0000256" key="11">
    <source>
        <dbReference type="ARBA" id="ARBA00022989"/>
    </source>
</evidence>
<dbReference type="Pfam" id="PF07714">
    <property type="entry name" value="PK_Tyr_Ser-Thr"/>
    <property type="match status" value="1"/>
</dbReference>
<evidence type="ECO:0000256" key="4">
    <source>
        <dbReference type="ARBA" id="ARBA00022679"/>
    </source>
</evidence>
<organism evidence="18 19">
    <name type="scientific">Oikopleura dioica</name>
    <name type="common">Tunicate</name>
    <dbReference type="NCBI Taxonomy" id="34765"/>
    <lineage>
        <taxon>Eukaryota</taxon>
        <taxon>Metazoa</taxon>
        <taxon>Chordata</taxon>
        <taxon>Tunicata</taxon>
        <taxon>Appendicularia</taxon>
        <taxon>Copelata</taxon>
        <taxon>Oikopleuridae</taxon>
        <taxon>Oikopleura</taxon>
    </lineage>
</organism>
<evidence type="ECO:0000256" key="16">
    <source>
        <dbReference type="ARBA" id="ARBA00030430"/>
    </source>
</evidence>
<sequence>MIYQEKLTELSPYARNSRPLKLPPVAYEHGAARGEDRPVPTEMNSALNNVVEKYESIIKNSTRWVYTSLEAYKNMEKVGSNFFAQNKDLTIYPNWRGCSKGFFKVDGMSSCFAWLTCEDLKDIKIERRINHGLGKEVFEADWNGNTVAYVRLRPERLHQEPIRSRVRTGIENLIRLNPSPYVTQVLGYCFEGQNSIMISELAPLGDLRDFVGSQNYAELDRLGRLGVVIRLARVFAFMHNSPIGKRVNCDMTKITRALSQFLVTSDFRIVANDLDDLPLVNREENKLANCTWGKIEDRDPIFQAPEERLHHTSIPNPFDEKADVWKLANMTYTIMYRSVSPSKKKGIDELMAPLEDFLGRCQSQNPDDRPTAKEVVIELIEQYKKAANFL</sequence>
<proteinExistence type="predicted"/>
<evidence type="ECO:0000259" key="17">
    <source>
        <dbReference type="PROSITE" id="PS50011"/>
    </source>
</evidence>
<accession>A0ABN7TAN7</accession>
<evidence type="ECO:0000256" key="13">
    <source>
        <dbReference type="ARBA" id="ARBA00025665"/>
    </source>
</evidence>
<reference evidence="18 19" key="1">
    <citation type="submission" date="2021-04" db="EMBL/GenBank/DDBJ databases">
        <authorList>
            <person name="Bliznina A."/>
        </authorList>
    </citation>
    <scope>NUCLEOTIDE SEQUENCE [LARGE SCALE GENOMIC DNA]</scope>
</reference>
<comment type="function">
    <text evidence="13">Protein O-mannose kinase that specifically mediates phosphorylation at the 6-position of an O-mannose of the trisaccharide (N-acetylgalactosamine (GalNAc)-beta-1,3-N-acetylglucosamine (GlcNAc)-beta-1,4-mannose) to generate phosphorylated O-mannosyl trisaccharide (N-acetylgalactosamine-beta-1,3-N-acetylglucosamine-beta-1,4-(phosphate-6-)mannose). Phosphorylated O-mannosyl trisaccharide is a carbohydrate structure present in alpha-dystroglycan (DAG1), which is required for binding laminin G-like domain-containing extracellular proteins with high affinity. Only shows kinase activity when the GalNAc-beta-3-GlcNAc-beta-terminus is linked to the 4-position of O-mannose, suggesting that this disaccharide serves as the substrate recognition motif.</text>
</comment>
<comment type="subcellular location">
    <subcellularLocation>
        <location evidence="1">Endoplasmic reticulum membrane</location>
        <topology evidence="1">Single-pass type II membrane protein</topology>
    </subcellularLocation>
</comment>
<dbReference type="InterPro" id="IPR000719">
    <property type="entry name" value="Prot_kinase_dom"/>
</dbReference>
<keyword evidence="6" id="KW-0547">Nucleotide-binding</keyword>
<keyword evidence="11" id="KW-1133">Transmembrane helix</keyword>
<dbReference type="InterPro" id="IPR001245">
    <property type="entry name" value="Ser-Thr/Tyr_kinase_cat_dom"/>
</dbReference>
<dbReference type="PANTHER" id="PTHR22618:SF2">
    <property type="entry name" value="PROTEIN O-MANNOSE KINASE"/>
    <property type="match status" value="1"/>
</dbReference>
<evidence type="ECO:0000256" key="10">
    <source>
        <dbReference type="ARBA" id="ARBA00022968"/>
    </source>
</evidence>
<dbReference type="EC" id="2.7.1.183" evidence="2"/>
<gene>
    <name evidence="18" type="ORF">OKIOD_LOCUS15549</name>
</gene>
<keyword evidence="10" id="KW-0735">Signal-anchor</keyword>
<keyword evidence="9" id="KW-0067">ATP-binding</keyword>
<evidence type="ECO:0000256" key="3">
    <source>
        <dbReference type="ARBA" id="ARBA00015906"/>
    </source>
</evidence>
<evidence type="ECO:0000256" key="2">
    <source>
        <dbReference type="ARBA" id="ARBA00011932"/>
    </source>
</evidence>
<dbReference type="SUPFAM" id="SSF56112">
    <property type="entry name" value="Protein kinase-like (PK-like)"/>
    <property type="match status" value="1"/>
</dbReference>
<evidence type="ECO:0000313" key="19">
    <source>
        <dbReference type="Proteomes" id="UP001158576"/>
    </source>
</evidence>
<evidence type="ECO:0000256" key="1">
    <source>
        <dbReference type="ARBA" id="ARBA00004648"/>
    </source>
</evidence>
<dbReference type="Proteomes" id="UP001158576">
    <property type="component" value="Chromosome 2"/>
</dbReference>
<keyword evidence="12" id="KW-0472">Membrane</keyword>
<evidence type="ECO:0000256" key="5">
    <source>
        <dbReference type="ARBA" id="ARBA00022692"/>
    </source>
</evidence>
<name>A0ABN7TAN7_OIKDI</name>
<dbReference type="PROSITE" id="PS50011">
    <property type="entry name" value="PROTEIN_KINASE_DOM"/>
    <property type="match status" value="1"/>
</dbReference>
<evidence type="ECO:0000256" key="15">
    <source>
        <dbReference type="ARBA" id="ARBA00030304"/>
    </source>
</evidence>
<evidence type="ECO:0000256" key="8">
    <source>
        <dbReference type="ARBA" id="ARBA00022824"/>
    </source>
</evidence>
<evidence type="ECO:0000256" key="12">
    <source>
        <dbReference type="ARBA" id="ARBA00023136"/>
    </source>
</evidence>